<evidence type="ECO:0000313" key="7">
    <source>
        <dbReference type="Proteomes" id="UP000285883"/>
    </source>
</evidence>
<evidence type="ECO:0000256" key="3">
    <source>
        <dbReference type="ARBA" id="ARBA00022525"/>
    </source>
</evidence>
<evidence type="ECO:0000256" key="5">
    <source>
        <dbReference type="RuleBase" id="RU367124"/>
    </source>
</evidence>
<keyword evidence="4 5" id="KW-0732">Signal</keyword>
<dbReference type="Pfam" id="PF16810">
    <property type="entry name" value="RXLR"/>
    <property type="match status" value="1"/>
</dbReference>
<accession>A0A421EVB2</accession>
<gene>
    <name evidence="6" type="ORF">BBI17_009516</name>
</gene>
<protein>
    <recommendedName>
        <fullName evidence="5">RxLR effector protein</fullName>
    </recommendedName>
</protein>
<dbReference type="Proteomes" id="UP000285883">
    <property type="component" value="Unassembled WGS sequence"/>
</dbReference>
<feature type="signal peptide" evidence="5">
    <location>
        <begin position="1"/>
        <end position="22"/>
    </location>
</feature>
<evidence type="ECO:0000256" key="1">
    <source>
        <dbReference type="ARBA" id="ARBA00004613"/>
    </source>
</evidence>
<feature type="non-terminal residue" evidence="6">
    <location>
        <position position="186"/>
    </location>
</feature>
<comment type="caution">
    <text evidence="6">The sequence shown here is derived from an EMBL/GenBank/DDBJ whole genome shotgun (WGS) entry which is preliminary data.</text>
</comment>
<dbReference type="AlphaFoldDB" id="A0A421EVB2"/>
<sequence length="186" mass="19788">MRPYCVLLLALVFLATFSNVVSEDTPTTAQSLTTFTNVGINKRFLRTTQTTGSEDGGNGSGEERFLNLGSISERLHMMKMRRSSLNEIKAGDKIKAAEAAKVVKAEKVAEKAAKKLKTAEAAKVVKAEKAAKKLKTAEAAKVAKAEKAAKKLKAAEAAKVAKAEKAAEKVVAAEAAKVAKTLEKLK</sequence>
<comment type="function">
    <text evidence="5">Effector that suppresses plant defense responses during pathogen infection.</text>
</comment>
<comment type="subcellular location">
    <subcellularLocation>
        <location evidence="1 5">Secreted</location>
    </subcellularLocation>
</comment>
<comment type="domain">
    <text evidence="5">The RxLR-dEER motif acts to carry the protein into the host cell cytoplasm through binding to cell surface phosphatidylinositol-3-phosphate.</text>
</comment>
<dbReference type="InterPro" id="IPR031825">
    <property type="entry name" value="RXLR"/>
</dbReference>
<feature type="chain" id="PRO_5044967766" description="RxLR effector protein" evidence="5">
    <location>
        <begin position="23"/>
        <end position="186"/>
    </location>
</feature>
<dbReference type="EMBL" id="MAYM02002137">
    <property type="protein sequence ID" value="RLN02855.1"/>
    <property type="molecule type" value="Genomic_DNA"/>
</dbReference>
<name>A0A421EVB2_9STRA</name>
<evidence type="ECO:0000313" key="6">
    <source>
        <dbReference type="EMBL" id="RLN02855.1"/>
    </source>
</evidence>
<proteinExistence type="inferred from homology"/>
<evidence type="ECO:0000256" key="4">
    <source>
        <dbReference type="ARBA" id="ARBA00022729"/>
    </source>
</evidence>
<reference evidence="6 7" key="1">
    <citation type="submission" date="2018-07" db="EMBL/GenBank/DDBJ databases">
        <title>Genome sequencing of oomycete isolates from Chile give support for New Zealand origin for Phytophthora kernoviae and make available the first Nothophytophthora sp. genome.</title>
        <authorList>
            <person name="Studholme D.J."/>
            <person name="Sanfuentes E."/>
            <person name="Panda P."/>
            <person name="Hill R."/>
            <person name="Sambles C."/>
            <person name="Grant M."/>
            <person name="Williams N.M."/>
            <person name="Mcdougal R.L."/>
        </authorList>
    </citation>
    <scope>NUCLEOTIDE SEQUENCE [LARGE SCALE GENOMIC DNA]</scope>
    <source>
        <strain evidence="6">Chile2</strain>
    </source>
</reference>
<evidence type="ECO:0000256" key="2">
    <source>
        <dbReference type="ARBA" id="ARBA00010400"/>
    </source>
</evidence>
<organism evidence="6 7">
    <name type="scientific">Phytophthora kernoviae</name>
    <dbReference type="NCBI Taxonomy" id="325452"/>
    <lineage>
        <taxon>Eukaryota</taxon>
        <taxon>Sar</taxon>
        <taxon>Stramenopiles</taxon>
        <taxon>Oomycota</taxon>
        <taxon>Peronosporomycetes</taxon>
        <taxon>Peronosporales</taxon>
        <taxon>Peronosporaceae</taxon>
        <taxon>Phytophthora</taxon>
    </lineage>
</organism>
<comment type="similarity">
    <text evidence="2 5">Belongs to the RxLR effector family.</text>
</comment>
<keyword evidence="3 5" id="KW-0964">Secreted</keyword>